<gene>
    <name evidence="4" type="ORF">Fcan01_01784</name>
</gene>
<evidence type="ECO:0000313" key="5">
    <source>
        <dbReference type="Proteomes" id="UP000198287"/>
    </source>
</evidence>
<evidence type="ECO:0000256" key="3">
    <source>
        <dbReference type="ARBA" id="ARBA00023242"/>
    </source>
</evidence>
<reference evidence="4 5" key="1">
    <citation type="submission" date="2015-12" db="EMBL/GenBank/DDBJ databases">
        <title>The genome of Folsomia candida.</title>
        <authorList>
            <person name="Faddeeva A."/>
            <person name="Derks M.F."/>
            <person name="Anvar Y."/>
            <person name="Smit S."/>
            <person name="Van Straalen N."/>
            <person name="Roelofs D."/>
        </authorList>
    </citation>
    <scope>NUCLEOTIDE SEQUENCE [LARGE SCALE GENOMIC DNA]</scope>
    <source>
        <strain evidence="4 5">VU population</strain>
        <tissue evidence="4">Whole body</tissue>
    </source>
</reference>
<dbReference type="EMBL" id="LNIX01000001">
    <property type="protein sequence ID" value="OXA62455.1"/>
    <property type="molecule type" value="Genomic_DNA"/>
</dbReference>
<comment type="subcellular location">
    <subcellularLocation>
        <location evidence="1">Nucleus</location>
    </subcellularLocation>
</comment>
<organism evidence="4 5">
    <name type="scientific">Folsomia candida</name>
    <name type="common">Springtail</name>
    <dbReference type="NCBI Taxonomy" id="158441"/>
    <lineage>
        <taxon>Eukaryota</taxon>
        <taxon>Metazoa</taxon>
        <taxon>Ecdysozoa</taxon>
        <taxon>Arthropoda</taxon>
        <taxon>Hexapoda</taxon>
        <taxon>Collembola</taxon>
        <taxon>Entomobryomorpha</taxon>
        <taxon>Isotomoidea</taxon>
        <taxon>Isotomidae</taxon>
        <taxon>Proisotominae</taxon>
        <taxon>Folsomia</taxon>
    </lineage>
</organism>
<evidence type="ECO:0000256" key="2">
    <source>
        <dbReference type="ARBA" id="ARBA00006705"/>
    </source>
</evidence>
<dbReference type="GO" id="GO:0032039">
    <property type="term" value="C:integrator complex"/>
    <property type="evidence" value="ECO:0007669"/>
    <property type="project" value="InterPro"/>
</dbReference>
<dbReference type="STRING" id="158441.A0A226EXS3"/>
<dbReference type="InterPro" id="IPR026236">
    <property type="entry name" value="Int2_metazoa"/>
</dbReference>
<name>A0A226EXS3_FOLCA</name>
<dbReference type="InterPro" id="IPR029321">
    <property type="entry name" value="INTS2"/>
</dbReference>
<keyword evidence="3" id="KW-0539">Nucleus</keyword>
<dbReference type="AlphaFoldDB" id="A0A226EXS3"/>
<dbReference type="PANTHER" id="PTHR28608">
    <property type="entry name" value="INTEGRATOR COMPLEX SUBUNIT 2"/>
    <property type="match status" value="1"/>
</dbReference>
<dbReference type="GO" id="GO:0034472">
    <property type="term" value="P:snRNA 3'-end processing"/>
    <property type="evidence" value="ECO:0007669"/>
    <property type="project" value="TreeGrafter"/>
</dbReference>
<evidence type="ECO:0000313" key="4">
    <source>
        <dbReference type="EMBL" id="OXA62455.1"/>
    </source>
</evidence>
<dbReference type="PRINTS" id="PR02105">
    <property type="entry name" value="INTSUBUNIT2"/>
</dbReference>
<dbReference type="Proteomes" id="UP000198287">
    <property type="component" value="Unassembled WGS sequence"/>
</dbReference>
<comment type="similarity">
    <text evidence="2">Belongs to the Integrator subunit 2 family.</text>
</comment>
<dbReference type="Pfam" id="PF14750">
    <property type="entry name" value="INTS2"/>
    <property type="match status" value="1"/>
</dbReference>
<protein>
    <submittedName>
        <fullName evidence="4">Integrator complex subunit 2</fullName>
    </submittedName>
</protein>
<dbReference type="OrthoDB" id="70899at2759"/>
<evidence type="ECO:0000256" key="1">
    <source>
        <dbReference type="ARBA" id="ARBA00004123"/>
    </source>
</evidence>
<dbReference type="OMA" id="IISNYPH"/>
<dbReference type="PANTHER" id="PTHR28608:SF1">
    <property type="entry name" value="INTEGRATOR COMPLEX SUBUNIT 2"/>
    <property type="match status" value="1"/>
</dbReference>
<sequence length="1053" mass="118414">MDGGASLMEPVDPDAFECIETGRMDEIGKFSPDQLRPFVPVLTRAGLLHQSEAFAKSSDFVQPILLNLIQNEAANNIVSLLQLDYQNLEMDVKKELQLRQKLGNREQDSILVQNLSQGITLEFEKAEGTRKLRLILSEILFILSQICEAMLHVKYGQWIITRLVANMPDSFSEVCFHLISNGDKCEEDTEGGLIRLDAMKMLCKMNPKQSLLIRSRCVEMNKMPALAVFVSLEAGDTENNLVPFLSGILLGNDQPIRNWFSVYVRNGQKRKSDAPNSLSNMRESIFTYLRQILEESRKEGNLNNGGVVKGSSLLRLLCALKGIAGFKFHEDEISHLVSFITLRAPITPQGSRFIILGLCTLLACPSLLSTPEQERVIIEWIRSLIKIEYSTGADAVSASFGEILLLMAIHFHSNQLSAISDLVCTTLGMKIAIRVNTMARIKQIFIQDIFTEQVVTAHAVRVPVTPSLSGDLSGFLPVHCIYQLIKSRAFTKHKVPIKDWIYRQILTTCFPIHSVLPALLEVYTQSILLPTSSTIGGAKVELTNEPLSDDEVLSAFQSFQNKRLAPQLLILYYVLLYEDNRLNNCRNLVHSCRSIKSYSGKLFSQIPIKFLLQEAQKNQNQCGGLFPSLLKLLTTHFPQLCIANEWLEDNLALADDEPVFSVTKCTDIDISPDSFEQAFLRVADDPEDSIRLLEICKQLTPHKLWSYSKDIVSQVRKVAQPSVSRKIQDLFREVWYKLNNVYPRHLWEITSNALLTDGSLHLTADELTVDPLQVLRCDTRVFRCAPILDILLHILAASLAASRYFLWKHLQENPSMVAPGPNPQSDGEREELKVALVAVQESAAVQILLEACLPNEGDKAEGISCDLTLKEIQSLICSFLHQMFIADPTLAKLVHFQGYPLELLPVTVRGIPSMHICLDFIPELLSQPEMEKQVFAAQLISYLSMQYALPKSFSIARIAVTTMNGMASGLMSEERAEFFIPALSALERLCVTFPPLVDDIVALLMHLGKICTAQNAVERNRMSRIVRNKQLLKKINETYCHVVQYSMKDRHVM</sequence>
<accession>A0A226EXS3</accession>
<proteinExistence type="inferred from homology"/>
<comment type="caution">
    <text evidence="4">The sequence shown here is derived from an EMBL/GenBank/DDBJ whole genome shotgun (WGS) entry which is preliminary data.</text>
</comment>
<keyword evidence="5" id="KW-1185">Reference proteome</keyword>